<evidence type="ECO:0000313" key="2">
    <source>
        <dbReference type="EMBL" id="TAJ45725.1"/>
    </source>
</evidence>
<dbReference type="RefSeq" id="WP_130646090.1">
    <property type="nucleotide sequence ID" value="NZ_PGCL01000001.1"/>
</dbReference>
<evidence type="ECO:0008006" key="4">
    <source>
        <dbReference type="Google" id="ProtNLM"/>
    </source>
</evidence>
<gene>
    <name evidence="2" type="ORF">CUJ86_03155</name>
</gene>
<evidence type="ECO:0000313" key="3">
    <source>
        <dbReference type="Proteomes" id="UP000292580"/>
    </source>
</evidence>
<dbReference type="InterPro" id="IPR018247">
    <property type="entry name" value="EF_Hand_1_Ca_BS"/>
</dbReference>
<dbReference type="EMBL" id="PGCL01000001">
    <property type="protein sequence ID" value="TAJ45725.1"/>
    <property type="molecule type" value="Genomic_DNA"/>
</dbReference>
<dbReference type="PANTHER" id="PTHR41775">
    <property type="entry name" value="SECRETED PROTEIN-RELATED"/>
    <property type="match status" value="1"/>
</dbReference>
<protein>
    <recommendedName>
        <fullName evidence="4">EF-hand domain-containing protein</fullName>
    </recommendedName>
</protein>
<proteinExistence type="predicted"/>
<reference evidence="2 3" key="1">
    <citation type="submission" date="2017-11" db="EMBL/GenBank/DDBJ databases">
        <title>Isolation and Characterization of Methanofollis Species from Methane Seep Offshore SW Taiwan.</title>
        <authorList>
            <person name="Teng N.-H."/>
            <person name="Lai M.-C."/>
            <person name="Chen S.-C."/>
        </authorList>
    </citation>
    <scope>NUCLEOTIDE SEQUENCE [LARGE SCALE GENOMIC DNA]</scope>
    <source>
        <strain evidence="2 3">FWC-SCC2</strain>
    </source>
</reference>
<dbReference type="PANTHER" id="PTHR41775:SF1">
    <property type="entry name" value="PEPTIDASE M6-LIKE DOMAIN-CONTAINING PROTEIN"/>
    <property type="match status" value="1"/>
</dbReference>
<keyword evidence="3" id="KW-1185">Reference proteome</keyword>
<dbReference type="PROSITE" id="PS00018">
    <property type="entry name" value="EF_HAND_1"/>
    <property type="match status" value="1"/>
</dbReference>
<dbReference type="Proteomes" id="UP000292580">
    <property type="component" value="Unassembled WGS sequence"/>
</dbReference>
<dbReference type="AlphaFoldDB" id="A0A483CRH9"/>
<name>A0A483CRH9_9EURY</name>
<accession>A0A483CRH9</accession>
<organism evidence="2 3">
    <name type="scientific">Methanofollis fontis</name>
    <dbReference type="NCBI Taxonomy" id="2052832"/>
    <lineage>
        <taxon>Archaea</taxon>
        <taxon>Methanobacteriati</taxon>
        <taxon>Methanobacteriota</taxon>
        <taxon>Stenosarchaea group</taxon>
        <taxon>Methanomicrobia</taxon>
        <taxon>Methanomicrobiales</taxon>
        <taxon>Methanomicrobiaceae</taxon>
        <taxon>Methanofollis</taxon>
    </lineage>
</organism>
<comment type="caution">
    <text evidence="2">The sequence shown here is derived from an EMBL/GenBank/DDBJ whole genome shotgun (WGS) entry which is preliminary data.</text>
</comment>
<feature type="region of interest" description="Disordered" evidence="1">
    <location>
        <begin position="371"/>
        <end position="391"/>
    </location>
</feature>
<sequence>MSWERVWGSTEFVVVDGETGTVYAKPNASTGLTGGIYQWDGTPFGWKALGGKMATCVTAGWAPKSYLYGIDDLGEVHRYDRGAGSWISIGGPSNGKAKVIFGGPDQLIAVAAQGSSDIFQWEESASAWRRIGGPAKKIVIGKSGDIEFKFQVYGQSPDDAPTSKKGIYQWQGSWHKQGGPATDIFVSRSQIFATNPTSGDILMKSPTGWKRIGGPGQQFATDHNGHVYGISPGGGAVFRWTGTPNNWEKIGGAASAIFAGWDGQLFATSPTTSELWHYRPTCQDVGTMPAFHGVIHTEKMKNILGPRKIMIILWDPHRPSHPRPAREQVESTIFGPKPSLQNWIQENSGGRATLVNAGVFGWYDAPASKQGDHYWDNPDPNSEDPAKRSPTYHADKYHDGWLSGHVEKWADAIRRAASDTNFASHDVSGNGKLTSNELGIFLCYPQNKSLGYGRPTAGKQHPTAEPLVVDGVEIPWIVEWYLGSPPNFGVGAHELGHLMLNTPDLYFMGHWPFAAAAYSVSDQALGQHLSAPEKLKLGWLDYTVVTHDGNYTLTDVETTSKALIVMNPKRGGDEYFLLENRWRGTSYDAGGFGIGPGIPADGLAIWHVIEDPALFNTVTPWPPTGVQNEWGRLGIRMIRANGGAPVDDKKALFSIADTVISDFTHPANLRWLHDKPSGIRIKMLNDASPTIHLEIGVSCPG</sequence>
<evidence type="ECO:0000256" key="1">
    <source>
        <dbReference type="SAM" id="MobiDB-lite"/>
    </source>
</evidence>